<dbReference type="HOGENOM" id="CLU_1064606_0_0_7"/>
<evidence type="ECO:0000313" key="2">
    <source>
        <dbReference type="Proteomes" id="UP000007721"/>
    </source>
</evidence>
<dbReference type="RefSeq" id="WP_012646128.1">
    <property type="nucleotide sequence ID" value="NC_011979.1"/>
</dbReference>
<dbReference type="KEGG" id="geo:Geob_1039"/>
<accession>B9M2M0</accession>
<dbReference type="eggNOG" id="ENOG5033YPB">
    <property type="taxonomic scope" value="Bacteria"/>
</dbReference>
<protein>
    <recommendedName>
        <fullName evidence="3">Knr4/Smi1-like domain-containing protein</fullName>
    </recommendedName>
</protein>
<reference evidence="1 2" key="1">
    <citation type="submission" date="2009-01" db="EMBL/GenBank/DDBJ databases">
        <title>Complete sequence of Geobacter sp. FRC-32.</title>
        <authorList>
            <consortium name="US DOE Joint Genome Institute"/>
            <person name="Lucas S."/>
            <person name="Copeland A."/>
            <person name="Lapidus A."/>
            <person name="Glavina del Rio T."/>
            <person name="Dalin E."/>
            <person name="Tice H."/>
            <person name="Bruce D."/>
            <person name="Goodwin L."/>
            <person name="Pitluck S."/>
            <person name="Saunders E."/>
            <person name="Brettin T."/>
            <person name="Detter J.C."/>
            <person name="Han C."/>
            <person name="Larimer F."/>
            <person name="Land M."/>
            <person name="Hauser L."/>
            <person name="Kyrpides N."/>
            <person name="Ovchinnikova G."/>
            <person name="Kostka J."/>
            <person name="Richardson P."/>
        </authorList>
    </citation>
    <scope>NUCLEOTIDE SEQUENCE [LARGE SCALE GENOMIC DNA]</scope>
    <source>
        <strain evidence="2">DSM 22248 / JCM 15807 / FRC-32</strain>
    </source>
</reference>
<keyword evidence="2" id="KW-1185">Reference proteome</keyword>
<dbReference type="AlphaFoldDB" id="B9M2M0"/>
<sequence>MYDWFYEQLKSIKYKNFHIVEPIDQKTIENLKVRLGGLPKTYADFLQSFGKAKLYHEQHYYIVGVYPLYPESIDESGETFYCFGHYDAASAGFKAADINGGNEAAVFEMNSSGNLTRVANDFASWFFDRCTLARKRYSKKEWEKILNEPKPFNNREVAVAEARKLFQWQLLERTPQGTFRFRIYNNSKTVLPFLTVGIRHNENKFEGGIWIPVRHVTPGQVRDVEAKPYPHIPIEEQIPFSMPDPTPEDRAMYWEFRKADR</sequence>
<dbReference type="OrthoDB" id="3078263at2"/>
<dbReference type="EMBL" id="CP001390">
    <property type="protein sequence ID" value="ACM19399.1"/>
    <property type="molecule type" value="Genomic_DNA"/>
</dbReference>
<dbReference type="SUPFAM" id="SSF160631">
    <property type="entry name" value="SMI1/KNR4-like"/>
    <property type="match status" value="1"/>
</dbReference>
<name>B9M2M0_GEODF</name>
<organism evidence="1 2">
    <name type="scientific">Geotalea daltonii (strain DSM 22248 / JCM 15807 / FRC-32)</name>
    <name type="common">Geobacter daltonii</name>
    <dbReference type="NCBI Taxonomy" id="316067"/>
    <lineage>
        <taxon>Bacteria</taxon>
        <taxon>Pseudomonadati</taxon>
        <taxon>Thermodesulfobacteriota</taxon>
        <taxon>Desulfuromonadia</taxon>
        <taxon>Geobacterales</taxon>
        <taxon>Geobacteraceae</taxon>
        <taxon>Geotalea</taxon>
    </lineage>
</organism>
<dbReference type="Gene3D" id="3.40.1580.10">
    <property type="entry name" value="SMI1/KNR4-like"/>
    <property type="match status" value="1"/>
</dbReference>
<dbReference type="Proteomes" id="UP000007721">
    <property type="component" value="Chromosome"/>
</dbReference>
<evidence type="ECO:0000313" key="1">
    <source>
        <dbReference type="EMBL" id="ACM19399.1"/>
    </source>
</evidence>
<proteinExistence type="predicted"/>
<dbReference type="InterPro" id="IPR037883">
    <property type="entry name" value="Knr4/Smi1-like_sf"/>
</dbReference>
<evidence type="ECO:0008006" key="3">
    <source>
        <dbReference type="Google" id="ProtNLM"/>
    </source>
</evidence>
<gene>
    <name evidence="1" type="ordered locus">Geob_1039</name>
</gene>